<gene>
    <name evidence="2" type="ORF">GL4_2329</name>
</gene>
<organism evidence="2 3">
    <name type="scientific">Methyloceanibacter caenitepidi</name>
    <dbReference type="NCBI Taxonomy" id="1384459"/>
    <lineage>
        <taxon>Bacteria</taxon>
        <taxon>Pseudomonadati</taxon>
        <taxon>Pseudomonadota</taxon>
        <taxon>Alphaproteobacteria</taxon>
        <taxon>Hyphomicrobiales</taxon>
        <taxon>Hyphomicrobiaceae</taxon>
        <taxon>Methyloceanibacter</taxon>
    </lineage>
</organism>
<evidence type="ECO:0008006" key="4">
    <source>
        <dbReference type="Google" id="ProtNLM"/>
    </source>
</evidence>
<dbReference type="AlphaFoldDB" id="A0A0A8K5G7"/>
<accession>A0A0A8K5G7</accession>
<dbReference type="RefSeq" id="WP_045367595.1">
    <property type="nucleotide sequence ID" value="NZ_AP014648.1"/>
</dbReference>
<dbReference type="Pfam" id="PF07332">
    <property type="entry name" value="Phage_holin_3_6"/>
    <property type="match status" value="1"/>
</dbReference>
<evidence type="ECO:0000256" key="1">
    <source>
        <dbReference type="SAM" id="Phobius"/>
    </source>
</evidence>
<dbReference type="Proteomes" id="UP000031643">
    <property type="component" value="Chromosome"/>
</dbReference>
<feature type="transmembrane region" description="Helical" evidence="1">
    <location>
        <begin position="62"/>
        <end position="84"/>
    </location>
</feature>
<keyword evidence="3" id="KW-1185">Reference proteome</keyword>
<feature type="transmembrane region" description="Helical" evidence="1">
    <location>
        <begin position="26"/>
        <end position="50"/>
    </location>
</feature>
<dbReference type="OrthoDB" id="8451516at2"/>
<dbReference type="InterPro" id="IPR009937">
    <property type="entry name" value="Phage_holin_3_6"/>
</dbReference>
<evidence type="ECO:0000313" key="3">
    <source>
        <dbReference type="Proteomes" id="UP000031643"/>
    </source>
</evidence>
<dbReference type="EMBL" id="AP014648">
    <property type="protein sequence ID" value="BAQ17767.1"/>
    <property type="molecule type" value="Genomic_DNA"/>
</dbReference>
<dbReference type="STRING" id="1384459.GL4_2329"/>
<name>A0A0A8K5G7_9HYPH</name>
<proteinExistence type="predicted"/>
<sequence length="136" mass="14090">MLRLALSLVSSIQAGARIKQTVEQSVRRAVIVVAAIVVLLFAVGFGLATGYQALLVYDFTPLAAAGLIAGVLAAIGLVLLLIGLHKPKPKQPNLVNAPAEGLAMVDQSINKAMNQVGPLTLLVAAFAAGLLASRRR</sequence>
<protein>
    <recommendedName>
        <fullName evidence="4">Holin-X, holin superfamily III</fullName>
    </recommendedName>
</protein>
<keyword evidence="1" id="KW-0812">Transmembrane</keyword>
<reference evidence="2 3" key="1">
    <citation type="submission" date="2014-09" db="EMBL/GenBank/DDBJ databases">
        <title>Genome sequencing of Methyloceanibacter caenitepidi Gela4.</title>
        <authorList>
            <person name="Takeuchi M."/>
            <person name="Susumu S."/>
            <person name="Kamagata Y."/>
            <person name="Oshima K."/>
            <person name="Hattori M."/>
            <person name="Iwasaki W."/>
        </authorList>
    </citation>
    <scope>NUCLEOTIDE SEQUENCE [LARGE SCALE GENOMIC DNA]</scope>
    <source>
        <strain evidence="2 3">Gela4</strain>
    </source>
</reference>
<keyword evidence="1" id="KW-0472">Membrane</keyword>
<dbReference type="KEGG" id="mcg:GL4_2329"/>
<keyword evidence="1" id="KW-1133">Transmembrane helix</keyword>
<dbReference type="HOGENOM" id="CLU_1872980_0_0_5"/>
<evidence type="ECO:0000313" key="2">
    <source>
        <dbReference type="EMBL" id="BAQ17767.1"/>
    </source>
</evidence>